<keyword evidence="3" id="KW-1185">Reference proteome</keyword>
<dbReference type="PIRSF" id="PIRSF005962">
    <property type="entry name" value="Pept_M20D_amidohydro"/>
    <property type="match status" value="1"/>
</dbReference>
<dbReference type="InterPro" id="IPR017439">
    <property type="entry name" value="Amidohydrolase"/>
</dbReference>
<dbReference type="InterPro" id="IPR002933">
    <property type="entry name" value="Peptidase_M20"/>
</dbReference>
<dbReference type="PANTHER" id="PTHR11014:SF63">
    <property type="entry name" value="METALLOPEPTIDASE, PUTATIVE (AFU_ORTHOLOGUE AFUA_6G09600)-RELATED"/>
    <property type="match status" value="1"/>
</dbReference>
<dbReference type="Gene3D" id="3.40.630.10">
    <property type="entry name" value="Zn peptidases"/>
    <property type="match status" value="1"/>
</dbReference>
<proteinExistence type="predicted"/>
<dbReference type="RefSeq" id="WP_209379691.1">
    <property type="nucleotide sequence ID" value="NZ_JAGIZB010000009.1"/>
</dbReference>
<dbReference type="InterPro" id="IPR036264">
    <property type="entry name" value="Bact_exopeptidase_dim_dom"/>
</dbReference>
<keyword evidence="1" id="KW-0378">Hydrolase</keyword>
<evidence type="ECO:0000313" key="2">
    <source>
        <dbReference type="EMBL" id="MBP0445390.1"/>
    </source>
</evidence>
<dbReference type="Proteomes" id="UP000681594">
    <property type="component" value="Unassembled WGS sequence"/>
</dbReference>
<dbReference type="Pfam" id="PF01546">
    <property type="entry name" value="Peptidase_M20"/>
    <property type="match status" value="1"/>
</dbReference>
<comment type="caution">
    <text evidence="2">The sequence shown here is derived from an EMBL/GenBank/DDBJ whole genome shotgun (WGS) entry which is preliminary data.</text>
</comment>
<dbReference type="SUPFAM" id="SSF55031">
    <property type="entry name" value="Bacterial exopeptidase dimerisation domain"/>
    <property type="match status" value="1"/>
</dbReference>
<dbReference type="EMBL" id="JAGIZB010000009">
    <property type="protein sequence ID" value="MBP0445390.1"/>
    <property type="molecule type" value="Genomic_DNA"/>
</dbReference>
<accession>A0ABS4AFU3</accession>
<dbReference type="Gene3D" id="3.30.70.360">
    <property type="match status" value="1"/>
</dbReference>
<gene>
    <name evidence="2" type="ORF">J8J14_11425</name>
</gene>
<dbReference type="PANTHER" id="PTHR11014">
    <property type="entry name" value="PEPTIDASE M20 FAMILY MEMBER"/>
    <property type="match status" value="1"/>
</dbReference>
<protein>
    <submittedName>
        <fullName evidence="2">Amidohydrolase</fullName>
    </submittedName>
</protein>
<dbReference type="SUPFAM" id="SSF53187">
    <property type="entry name" value="Zn-dependent exopeptidases"/>
    <property type="match status" value="1"/>
</dbReference>
<evidence type="ECO:0000256" key="1">
    <source>
        <dbReference type="ARBA" id="ARBA00022801"/>
    </source>
</evidence>
<reference evidence="2 3" key="1">
    <citation type="submission" date="2021-03" db="EMBL/GenBank/DDBJ databases">
        <authorList>
            <person name="So Y."/>
        </authorList>
    </citation>
    <scope>NUCLEOTIDE SEQUENCE [LARGE SCALE GENOMIC DNA]</scope>
    <source>
        <strain evidence="2 3">SSH11</strain>
    </source>
</reference>
<evidence type="ECO:0000313" key="3">
    <source>
        <dbReference type="Proteomes" id="UP000681594"/>
    </source>
</evidence>
<dbReference type="CDD" id="cd05666">
    <property type="entry name" value="M20_Acy1-like"/>
    <property type="match status" value="1"/>
</dbReference>
<sequence>MDHTTLARIKALQPELVPIRRDIHAHPELGMEEVRTSALVAKTLRDWGLEVTEGVGQYGVVATLNGRLPGQRAIGLRADMDALAIPEATGLPHASTTPGKMHACGHDGHTAMLLGAARYLSQNPDFGGTVQFIFQPAEEGRGGAKAMLVDGLFERFPVDAVYGLHNTPELPLGQFSTRTGPALAASDRWVVNFRGTGGHGGAAAHLSTDVTVLQAQFILALQTIVSRNIAAVDTAVVSVGAVHGGSMEALNVMPAELVIGGTARSYTPAVRDMIERRIGELASGLAASFSCSAEVTYRRGASPLVNHVEQTAIGVAAAARVVGEPMVERNAPMVLGAEDFSAMLEARPGAFMFMGQGAGGATSAGLHTPHYDFNDDAIPYGIGYWVSLVEQELGSVGGR</sequence>
<organism evidence="2 3">
    <name type="scientific">Pararoseomonas baculiformis</name>
    <dbReference type="NCBI Taxonomy" id="2820812"/>
    <lineage>
        <taxon>Bacteria</taxon>
        <taxon>Pseudomonadati</taxon>
        <taxon>Pseudomonadota</taxon>
        <taxon>Alphaproteobacteria</taxon>
        <taxon>Acetobacterales</taxon>
        <taxon>Acetobacteraceae</taxon>
        <taxon>Pararoseomonas</taxon>
    </lineage>
</organism>
<dbReference type="NCBIfam" id="TIGR01891">
    <property type="entry name" value="amidohydrolases"/>
    <property type="match status" value="1"/>
</dbReference>
<name>A0ABS4AFU3_9PROT</name>